<dbReference type="SMART" id="SM00382">
    <property type="entry name" value="AAA"/>
    <property type="match status" value="1"/>
</dbReference>
<dbReference type="EMBL" id="WNWW01000532">
    <property type="protein sequence ID" value="KAF3423828.1"/>
    <property type="molecule type" value="Genomic_DNA"/>
</dbReference>
<evidence type="ECO:0000313" key="9">
    <source>
        <dbReference type="Proteomes" id="UP000655588"/>
    </source>
</evidence>
<dbReference type="InterPro" id="IPR003439">
    <property type="entry name" value="ABC_transporter-like_ATP-bd"/>
</dbReference>
<reference evidence="8" key="1">
    <citation type="submission" date="2019-11" db="EMBL/GenBank/DDBJ databases">
        <title>The nuclear and mitochondrial genomes of Frieseomelitta varia - a highly eusocial stingless bee (Meliponini) with a permanently sterile worker caste.</title>
        <authorList>
            <person name="Freitas F.C.P."/>
            <person name="Lourenco A.P."/>
            <person name="Nunes F.M.F."/>
            <person name="Paschoal A.R."/>
            <person name="Abreu F.C.P."/>
            <person name="Barbin F.O."/>
            <person name="Bataglia L."/>
            <person name="Cardoso-Junior C.A.M."/>
            <person name="Cervoni M.S."/>
            <person name="Silva S.R."/>
            <person name="Dalarmi F."/>
            <person name="Del Lama M.A."/>
            <person name="Depintor T.S."/>
            <person name="Ferreira K.M."/>
            <person name="Goria P.S."/>
            <person name="Jaskot M.C."/>
            <person name="Lago D.C."/>
            <person name="Luna-Lucena D."/>
            <person name="Moda L.M."/>
            <person name="Nascimento L."/>
            <person name="Pedrino M."/>
            <person name="Rabico F.O."/>
            <person name="Sanches F.C."/>
            <person name="Santos D.E."/>
            <person name="Santos C.G."/>
            <person name="Vieira J."/>
            <person name="Lopes T.F."/>
            <person name="Barchuk A.R."/>
            <person name="Hartfelder K."/>
            <person name="Simoes Z.L.P."/>
            <person name="Bitondi M.M.G."/>
            <person name="Pinheiro D.G."/>
        </authorList>
    </citation>
    <scope>NUCLEOTIDE SEQUENCE</scope>
    <source>
        <strain evidence="8">USP_RPSP 00005682</strain>
        <tissue evidence="8">Whole individual</tissue>
    </source>
</reference>
<comment type="subcellular location">
    <subcellularLocation>
        <location evidence="1">Membrane</location>
        <topology evidence="1">Multi-pass membrane protein</topology>
    </subcellularLocation>
</comment>
<dbReference type="Proteomes" id="UP000655588">
    <property type="component" value="Unassembled WGS sequence"/>
</dbReference>
<keyword evidence="5" id="KW-1133">Transmembrane helix</keyword>
<evidence type="ECO:0000256" key="4">
    <source>
        <dbReference type="ARBA" id="ARBA00022840"/>
    </source>
</evidence>
<dbReference type="GO" id="GO:0005524">
    <property type="term" value="F:ATP binding"/>
    <property type="evidence" value="ECO:0007669"/>
    <property type="project" value="UniProtKB-KW"/>
</dbReference>
<name>A0A833SBN1_9HYME</name>
<comment type="caution">
    <text evidence="8">The sequence shown here is derived from an EMBL/GenBank/DDBJ whole genome shotgun (WGS) entry which is preliminary data.</text>
</comment>
<dbReference type="InterPro" id="IPR013525">
    <property type="entry name" value="ABC2_TM"/>
</dbReference>
<keyword evidence="9" id="KW-1185">Reference proteome</keyword>
<dbReference type="InterPro" id="IPR003593">
    <property type="entry name" value="AAA+_ATPase"/>
</dbReference>
<evidence type="ECO:0000259" key="7">
    <source>
        <dbReference type="PROSITE" id="PS50893"/>
    </source>
</evidence>
<keyword evidence="6" id="KW-0472">Membrane</keyword>
<evidence type="ECO:0000256" key="3">
    <source>
        <dbReference type="ARBA" id="ARBA00022741"/>
    </source>
</evidence>
<sequence length="416" mass="46572">MAMENAVMVRNAKKGYGAAVTILNGLNVNVPRGCIYSLLGASGCGKTTLLSCVVGVRKLDSGDIWVLGGKPGTKECGIPGPRIGYMPQDVSLIGEFSLFDALQFFGRISGMENYEIGNQRIYTCFSLGTLCLEERYIELKDLLQLPPRNRLVKNMSGGQQRRVSFAAALLQRPELLILDEPTVGLDPVLRDKQIGLLRNGQLLAESSPNELLTRFQTDSLEEAFLTLSQQQQEQSRQENINSISSPSGGINPIYNSQKFYDNYEQAKNRLNNKRDAVGIMHFKKNFSLGMQEKIENMVRMSDDLISAAAIYVTLHTPNREIALFATQKLYKMFNNDFEKIVEECGLHKKYAHLPIKFEKPIYGKEDQNYGEYVIPVFLLTLLFFLPTSVSSSTIITDRDSGIWNRILVQGEILNGS</sequence>
<evidence type="ECO:0000256" key="2">
    <source>
        <dbReference type="ARBA" id="ARBA00022692"/>
    </source>
</evidence>
<dbReference type="GO" id="GO:0016020">
    <property type="term" value="C:membrane"/>
    <property type="evidence" value="ECO:0007669"/>
    <property type="project" value="UniProtKB-SubCell"/>
</dbReference>
<gene>
    <name evidence="8" type="ORF">E2986_00857</name>
</gene>
<organism evidence="8 9">
    <name type="scientific">Frieseomelitta varia</name>
    <dbReference type="NCBI Taxonomy" id="561572"/>
    <lineage>
        <taxon>Eukaryota</taxon>
        <taxon>Metazoa</taxon>
        <taxon>Ecdysozoa</taxon>
        <taxon>Arthropoda</taxon>
        <taxon>Hexapoda</taxon>
        <taxon>Insecta</taxon>
        <taxon>Pterygota</taxon>
        <taxon>Neoptera</taxon>
        <taxon>Endopterygota</taxon>
        <taxon>Hymenoptera</taxon>
        <taxon>Apocrita</taxon>
        <taxon>Aculeata</taxon>
        <taxon>Apoidea</taxon>
        <taxon>Anthophila</taxon>
        <taxon>Apidae</taxon>
        <taxon>Frieseomelitta</taxon>
    </lineage>
</organism>
<dbReference type="Pfam" id="PF00005">
    <property type="entry name" value="ABC_tran"/>
    <property type="match status" value="1"/>
</dbReference>
<accession>A0A833SBN1</accession>
<dbReference type="Pfam" id="PF12698">
    <property type="entry name" value="ABC2_membrane_3"/>
    <property type="match status" value="1"/>
</dbReference>
<keyword evidence="2" id="KW-0812">Transmembrane</keyword>
<dbReference type="PANTHER" id="PTHR43038">
    <property type="entry name" value="ATP-BINDING CASSETTE, SUB-FAMILY H, MEMBER 1"/>
    <property type="match status" value="1"/>
</dbReference>
<dbReference type="InterPro" id="IPR017871">
    <property type="entry name" value="ABC_transporter-like_CS"/>
</dbReference>
<evidence type="ECO:0000313" key="8">
    <source>
        <dbReference type="EMBL" id="KAF3423828.1"/>
    </source>
</evidence>
<evidence type="ECO:0000256" key="6">
    <source>
        <dbReference type="ARBA" id="ARBA00023136"/>
    </source>
</evidence>
<dbReference type="SUPFAM" id="SSF52540">
    <property type="entry name" value="P-loop containing nucleoside triphosphate hydrolases"/>
    <property type="match status" value="1"/>
</dbReference>
<evidence type="ECO:0000256" key="1">
    <source>
        <dbReference type="ARBA" id="ARBA00004141"/>
    </source>
</evidence>
<feature type="domain" description="ABC transporter" evidence="7">
    <location>
        <begin position="7"/>
        <end position="252"/>
    </location>
</feature>
<dbReference type="PROSITE" id="PS00211">
    <property type="entry name" value="ABC_TRANSPORTER_1"/>
    <property type="match status" value="1"/>
</dbReference>
<evidence type="ECO:0000256" key="5">
    <source>
        <dbReference type="ARBA" id="ARBA00022989"/>
    </source>
</evidence>
<dbReference type="GO" id="GO:0140359">
    <property type="term" value="F:ABC-type transporter activity"/>
    <property type="evidence" value="ECO:0007669"/>
    <property type="project" value="InterPro"/>
</dbReference>
<protein>
    <recommendedName>
        <fullName evidence="7">ABC transporter domain-containing protein</fullName>
    </recommendedName>
</protein>
<dbReference type="PROSITE" id="PS50893">
    <property type="entry name" value="ABC_TRANSPORTER_2"/>
    <property type="match status" value="1"/>
</dbReference>
<keyword evidence="3" id="KW-0547">Nucleotide-binding</keyword>
<dbReference type="InterPro" id="IPR027417">
    <property type="entry name" value="P-loop_NTPase"/>
</dbReference>
<dbReference type="Gene3D" id="3.40.50.300">
    <property type="entry name" value="P-loop containing nucleotide triphosphate hydrolases"/>
    <property type="match status" value="1"/>
</dbReference>
<dbReference type="AlphaFoldDB" id="A0A833SBN1"/>
<keyword evidence="4" id="KW-0067">ATP-binding</keyword>
<dbReference type="PANTHER" id="PTHR43038:SF2">
    <property type="entry name" value="RH61964P"/>
    <property type="match status" value="1"/>
</dbReference>
<proteinExistence type="predicted"/>
<dbReference type="GO" id="GO:0016887">
    <property type="term" value="F:ATP hydrolysis activity"/>
    <property type="evidence" value="ECO:0007669"/>
    <property type="project" value="InterPro"/>
</dbReference>